<sequence length="77" mass="9262">MNDRGRMMLRAQCSYSDYKRLKYNRRLVFLRNYLPRILERKIREAMEAPLQFMQNGVFPNPLEDIVIPVELEIGEKS</sequence>
<dbReference type="AlphaFoldDB" id="A0A6N7VL43"/>
<dbReference type="EMBL" id="VULN01000009">
    <property type="protein sequence ID" value="MSS82347.1"/>
    <property type="molecule type" value="Genomic_DNA"/>
</dbReference>
<gene>
    <name evidence="1" type="ORF">FX155_07045</name>
</gene>
<name>A0A6N7VL43_ACIFE</name>
<evidence type="ECO:0000313" key="2">
    <source>
        <dbReference type="Proteomes" id="UP000441455"/>
    </source>
</evidence>
<protein>
    <submittedName>
        <fullName evidence="1">Uncharacterized protein</fullName>
    </submittedName>
</protein>
<reference evidence="1 2" key="1">
    <citation type="submission" date="2019-08" db="EMBL/GenBank/DDBJ databases">
        <title>In-depth cultivation of the pig gut microbiome towards novel bacterial diversity and tailored functional studies.</title>
        <authorList>
            <person name="Wylensek D."/>
            <person name="Hitch T.C.A."/>
            <person name="Clavel T."/>
        </authorList>
    </citation>
    <scope>NUCLEOTIDE SEQUENCE [LARGE SCALE GENOMIC DNA]</scope>
    <source>
        <strain evidence="1 2">WCA-389-WT-5B</strain>
    </source>
</reference>
<comment type="caution">
    <text evidence="1">The sequence shown here is derived from an EMBL/GenBank/DDBJ whole genome shotgun (WGS) entry which is preliminary data.</text>
</comment>
<dbReference type="Proteomes" id="UP000441455">
    <property type="component" value="Unassembled WGS sequence"/>
</dbReference>
<evidence type="ECO:0000313" key="1">
    <source>
        <dbReference type="EMBL" id="MSS82347.1"/>
    </source>
</evidence>
<accession>A0A6N7VL43</accession>
<dbReference type="RefSeq" id="WP_154488215.1">
    <property type="nucleotide sequence ID" value="NZ_VULN01000009.1"/>
</dbReference>
<organism evidence="1 2">
    <name type="scientific">Acidaminococcus fermentans</name>
    <dbReference type="NCBI Taxonomy" id="905"/>
    <lineage>
        <taxon>Bacteria</taxon>
        <taxon>Bacillati</taxon>
        <taxon>Bacillota</taxon>
        <taxon>Negativicutes</taxon>
        <taxon>Acidaminococcales</taxon>
        <taxon>Acidaminococcaceae</taxon>
        <taxon>Acidaminococcus</taxon>
    </lineage>
</organism>
<proteinExistence type="predicted"/>